<evidence type="ECO:0000259" key="4">
    <source>
        <dbReference type="Pfam" id="PF24924"/>
    </source>
</evidence>
<dbReference type="InterPro" id="IPR056647">
    <property type="entry name" value="DUF7745"/>
</dbReference>
<feature type="transmembrane region" description="Helical" evidence="3">
    <location>
        <begin position="112"/>
        <end position="132"/>
    </location>
</feature>
<reference evidence="5 6" key="1">
    <citation type="journal article" date="2024" name="G3 (Bethesda)">
        <title>Genome assembly of Hibiscus sabdariffa L. provides insights into metabolisms of medicinal natural products.</title>
        <authorList>
            <person name="Kim T."/>
        </authorList>
    </citation>
    <scope>NUCLEOTIDE SEQUENCE [LARGE SCALE GENOMIC DNA]</scope>
    <source>
        <strain evidence="5">TK-2024</strain>
        <tissue evidence="5">Old leaves</tissue>
    </source>
</reference>
<feature type="domain" description="DUF7745" evidence="4">
    <location>
        <begin position="112"/>
        <end position="338"/>
    </location>
</feature>
<evidence type="ECO:0000256" key="2">
    <source>
        <dbReference type="SAM" id="MobiDB-lite"/>
    </source>
</evidence>
<evidence type="ECO:0000256" key="3">
    <source>
        <dbReference type="SAM" id="Phobius"/>
    </source>
</evidence>
<organism evidence="5 6">
    <name type="scientific">Hibiscus sabdariffa</name>
    <name type="common">roselle</name>
    <dbReference type="NCBI Taxonomy" id="183260"/>
    <lineage>
        <taxon>Eukaryota</taxon>
        <taxon>Viridiplantae</taxon>
        <taxon>Streptophyta</taxon>
        <taxon>Embryophyta</taxon>
        <taxon>Tracheophyta</taxon>
        <taxon>Spermatophyta</taxon>
        <taxon>Magnoliopsida</taxon>
        <taxon>eudicotyledons</taxon>
        <taxon>Gunneridae</taxon>
        <taxon>Pentapetalae</taxon>
        <taxon>rosids</taxon>
        <taxon>malvids</taxon>
        <taxon>Malvales</taxon>
        <taxon>Malvaceae</taxon>
        <taxon>Malvoideae</taxon>
        <taxon>Hibiscus</taxon>
    </lineage>
</organism>
<keyword evidence="1" id="KW-0175">Coiled coil</keyword>
<keyword evidence="3" id="KW-0472">Membrane</keyword>
<accession>A0ABR2U5Z0</accession>
<comment type="caution">
    <text evidence="5">The sequence shown here is derived from an EMBL/GenBank/DDBJ whole genome shotgun (WGS) entry which is preliminary data.</text>
</comment>
<keyword evidence="3" id="KW-1133">Transmembrane helix</keyword>
<keyword evidence="6" id="KW-1185">Reference proteome</keyword>
<name>A0ABR2U5Z0_9ROSI</name>
<proteinExistence type="predicted"/>
<dbReference type="EMBL" id="JBBPBN010000002">
    <property type="protein sequence ID" value="KAK9045148.1"/>
    <property type="molecule type" value="Genomic_DNA"/>
</dbReference>
<feature type="region of interest" description="Disordered" evidence="2">
    <location>
        <begin position="1"/>
        <end position="33"/>
    </location>
</feature>
<keyword evidence="3" id="KW-0812">Transmembrane</keyword>
<feature type="transmembrane region" description="Helical" evidence="3">
    <location>
        <begin position="185"/>
        <end position="203"/>
    </location>
</feature>
<feature type="coiled-coil region" evidence="1">
    <location>
        <begin position="484"/>
        <end position="572"/>
    </location>
</feature>
<evidence type="ECO:0000256" key="1">
    <source>
        <dbReference type="SAM" id="Coils"/>
    </source>
</evidence>
<dbReference type="Pfam" id="PF24924">
    <property type="entry name" value="DUF7745"/>
    <property type="match status" value="1"/>
</dbReference>
<feature type="transmembrane region" description="Helical" evidence="3">
    <location>
        <begin position="253"/>
        <end position="272"/>
    </location>
</feature>
<dbReference type="PANTHER" id="PTHR48200:SF1">
    <property type="entry name" value="AMINOTRANSFERASE-LIKE PLANT MOBILE DOMAIN-CONTAINING PROTEIN"/>
    <property type="match status" value="1"/>
</dbReference>
<evidence type="ECO:0000313" key="5">
    <source>
        <dbReference type="EMBL" id="KAK9045148.1"/>
    </source>
</evidence>
<gene>
    <name evidence="5" type="ORF">V6N11_059037</name>
</gene>
<dbReference type="PANTHER" id="PTHR48200">
    <property type="entry name" value="PROTEIN, PUTATIVE-RELATED"/>
    <property type="match status" value="1"/>
</dbReference>
<sequence length="677" mass="79855">MDGRLLQQEETNRSVQHWSESNQKEGGDSLPVGNISRYTESTYIGFRQNNLEELKEIWEGFGQEGRQIFFGTYGDIAHLLYVQVDEPMLRALAQFWNPAEITRTYLDLHKKAHLLAVAIYGLVIFPRILGYIDVAIFDLFDKLEHGINPAPVILAETFISLNACHELEGGRFRGYAPLLMVWIKFHFWKTLKMILLGIGSMYFSPLREFLTKQWDKVDPKKWVEAFRNLQEQDLVWRALWLRIRSFLYRCYDYHWIMLLGLWGGIGCAPMLVSRQFGSRQFMPFTQGLSDFEFAFEIELKKKVKKIYQSWKHCYKVKTAGTEDIMITPDYVAWMRTRANDSIPLPNQGQTISMEEHLRVVPSEADTLREELEAVQAKIEKLEVQHERDLFLAKVDVDKAEGVAKHARKEYSKLKIEYDIQNNDFKKLEALVKHMELRKTPAEWRREIQQVEDQQRNWAEWEIEKEKKRNHNLVEDEKKKGKEIIKQYQHALEAEKDNAAAWKRKSHDNKNCLIESQSAYNTLEIQLNQSHAQYIQLEARVREQEAMIHEYQTRDEYTELQASRNKIETLEKEVKDLWALVQTCQISIQVLEDIKAGCNDYWFTRIRNAAHRFQEQDKINEKIMNLAQDVAEHVTALAREARIIRPHVVAKEMKSSLELMFDQIEDLRIRVRPYLPKD</sequence>
<evidence type="ECO:0000313" key="6">
    <source>
        <dbReference type="Proteomes" id="UP001396334"/>
    </source>
</evidence>
<feature type="coiled-coil region" evidence="1">
    <location>
        <begin position="364"/>
        <end position="430"/>
    </location>
</feature>
<dbReference type="Proteomes" id="UP001396334">
    <property type="component" value="Unassembled WGS sequence"/>
</dbReference>
<protein>
    <recommendedName>
        <fullName evidence="4">DUF7745 domain-containing protein</fullName>
    </recommendedName>
</protein>